<dbReference type="Gene3D" id="1.10.10.10">
    <property type="entry name" value="Winged helix-like DNA-binding domain superfamily/Winged helix DNA-binding domain"/>
    <property type="match status" value="1"/>
</dbReference>
<dbReference type="AlphaFoldDB" id="F7PNH8"/>
<reference evidence="2 3" key="2">
    <citation type="journal article" date="2013" name="PLoS ONE">
        <title>INDIGO - INtegrated Data Warehouse of MIcrobial GenOmes with Examples from the Red Sea Extremophiles.</title>
        <authorList>
            <person name="Alam I."/>
            <person name="Antunes A."/>
            <person name="Kamau A.A."/>
            <person name="Ba Alawi W."/>
            <person name="Kalkatawi M."/>
            <person name="Stingl U."/>
            <person name="Bajic V.B."/>
        </authorList>
    </citation>
    <scope>NUCLEOTIDE SEQUENCE [LARGE SCALE GENOMIC DNA]</scope>
    <source>
        <strain evidence="2 3">SARL4B</strain>
    </source>
</reference>
<dbReference type="PROSITE" id="PS00519">
    <property type="entry name" value="HTH_ASNC_1"/>
    <property type="match status" value="1"/>
</dbReference>
<dbReference type="SUPFAM" id="SSF46785">
    <property type="entry name" value="Winged helix' DNA-binding domain"/>
    <property type="match status" value="1"/>
</dbReference>
<dbReference type="HOGENOM" id="CLU_172270_2_0_2"/>
<dbReference type="EMBL" id="HF571520">
    <property type="protein sequence ID" value="CCQ33783.1"/>
    <property type="molecule type" value="Genomic_DNA"/>
</dbReference>
<organism evidence="2 3">
    <name type="scientific">Halorhabdus tiamatea SARL4B</name>
    <dbReference type="NCBI Taxonomy" id="1033806"/>
    <lineage>
        <taxon>Archaea</taxon>
        <taxon>Methanobacteriati</taxon>
        <taxon>Methanobacteriota</taxon>
        <taxon>Stenosarchaea group</taxon>
        <taxon>Halobacteria</taxon>
        <taxon>Halobacteriales</taxon>
        <taxon>Haloarculaceae</taxon>
        <taxon>Halorhabdus</taxon>
    </lineage>
</organism>
<gene>
    <name evidence="2" type="ORF">HLRTI_001702</name>
    <name evidence="1" type="ORF">HTIA_1656</name>
</gene>
<dbReference type="KEGG" id="hti:HTIA_1656"/>
<name>F7PNH8_9EURY</name>
<dbReference type="InterPro" id="IPR011991">
    <property type="entry name" value="ArsR-like_HTH"/>
</dbReference>
<accession>F7PNH8</accession>
<dbReference type="Proteomes" id="UP000003861">
    <property type="component" value="Unassembled WGS sequence"/>
</dbReference>
<dbReference type="EMBL" id="AFNT02000018">
    <property type="protein sequence ID" value="ERJ06223.1"/>
    <property type="molecule type" value="Genomic_DNA"/>
</dbReference>
<dbReference type="RefSeq" id="WP_008527572.1">
    <property type="nucleotide sequence ID" value="NC_021921.1"/>
</dbReference>
<reference evidence="2 3" key="1">
    <citation type="journal article" date="2011" name="J. Bacteriol.">
        <title>Genome sequence of Halorhabdus tiamatea, the first archaeon isolated from a deep-sea anoxic brine lake.</title>
        <authorList>
            <person name="Antunes A."/>
            <person name="Alam I."/>
            <person name="Bajic V.B."/>
            <person name="Stingl U."/>
        </authorList>
    </citation>
    <scope>NUCLEOTIDE SEQUENCE [LARGE SCALE GENOMIC DNA]</scope>
    <source>
        <strain evidence="2 3">SARL4B</strain>
    </source>
</reference>
<dbReference type="InterPro" id="IPR036390">
    <property type="entry name" value="WH_DNA-bd_sf"/>
</dbReference>
<dbReference type="OrthoDB" id="174131at2157"/>
<dbReference type="GeneID" id="23799791"/>
<evidence type="ECO:0000313" key="3">
    <source>
        <dbReference type="Proteomes" id="UP000003861"/>
    </source>
</evidence>
<proteinExistence type="predicted"/>
<evidence type="ECO:0000313" key="4">
    <source>
        <dbReference type="Proteomes" id="UP000015381"/>
    </source>
</evidence>
<dbReference type="STRING" id="1033806.HTIA_1656"/>
<reference evidence="1 4" key="3">
    <citation type="journal article" date="2014" name="Environ. Microbiol.">
        <title>Halorhabdus tiamatea: proteogenomics and glycosidase activity measurements identify the first cultivated euryarchaeon from a deep-sea anoxic brine lake as potential polysaccharide degrader.</title>
        <authorList>
            <person name="Werner J."/>
            <person name="Ferrer M."/>
            <person name="Michel G."/>
            <person name="Mann A.J."/>
            <person name="Huang S."/>
            <person name="Juarez S."/>
            <person name="Ciordia S."/>
            <person name="Albar J.P."/>
            <person name="Alcaide M."/>
            <person name="La Cono V."/>
            <person name="Yakimov M.M."/>
            <person name="Antunes A."/>
            <person name="Taborda M."/>
            <person name="Da Costa M.S."/>
            <person name="Amann R.I."/>
            <person name="Gloeckner F.O."/>
            <person name="Golyshina O.V."/>
            <person name="Golyshin P.N."/>
            <person name="Teeling H."/>
        </authorList>
    </citation>
    <scope>NUCLEOTIDE SEQUENCE [LARGE SCALE GENOMIC DNA]</scope>
    <source>
        <strain evidence="4">SARL4B</strain>
        <strain evidence="1">Type strain: SARL4B</strain>
    </source>
</reference>
<protein>
    <submittedName>
        <fullName evidence="2">Putative transcriptional regulator protein</fullName>
    </submittedName>
</protein>
<dbReference type="InterPro" id="IPR019885">
    <property type="entry name" value="Tscrpt_reg_HTH_AsnC-type_CS"/>
</dbReference>
<dbReference type="CDD" id="cd00090">
    <property type="entry name" value="HTH_ARSR"/>
    <property type="match status" value="1"/>
</dbReference>
<evidence type="ECO:0000313" key="1">
    <source>
        <dbReference type="EMBL" id="CCQ33783.1"/>
    </source>
</evidence>
<dbReference type="InterPro" id="IPR036388">
    <property type="entry name" value="WH-like_DNA-bd_sf"/>
</dbReference>
<dbReference type="Proteomes" id="UP000015381">
    <property type="component" value="Chromosome I"/>
</dbReference>
<dbReference type="eggNOG" id="arCOG09396">
    <property type="taxonomic scope" value="Archaea"/>
</dbReference>
<keyword evidence="4" id="KW-1185">Reference proteome</keyword>
<evidence type="ECO:0000313" key="2">
    <source>
        <dbReference type="EMBL" id="ERJ06223.1"/>
    </source>
</evidence>
<sequence length="111" mass="12296">MSRNDRDEQGRFRPDHADREFLAAVAEREPAGTAEIAEEVGVTRQNADQRLRKLADDGQVTNKKIGSSLVWSATAEAIDVQHVDPDDGFWEAETYAGEEMSATDIDDVLYG</sequence>